<dbReference type="PROSITE" id="PS01031">
    <property type="entry name" value="SHSP"/>
    <property type="match status" value="1"/>
</dbReference>
<dbReference type="InterPro" id="IPR002068">
    <property type="entry name" value="A-crystallin/Hsp20_dom"/>
</dbReference>
<dbReference type="OrthoDB" id="9814487at2"/>
<evidence type="ECO:0000256" key="1">
    <source>
        <dbReference type="PROSITE-ProRule" id="PRU00285"/>
    </source>
</evidence>
<evidence type="ECO:0000313" key="5">
    <source>
        <dbReference type="EMBL" id="SMD35071.1"/>
    </source>
</evidence>
<dbReference type="InterPro" id="IPR031107">
    <property type="entry name" value="Small_HSP"/>
</dbReference>
<accession>A0A1W2GEQ6</accession>
<gene>
    <name evidence="5" type="ORF">SAMN04488029_2326</name>
</gene>
<dbReference type="Gene3D" id="2.60.40.790">
    <property type="match status" value="1"/>
</dbReference>
<organism evidence="5 6">
    <name type="scientific">Reichenbachiella faecimaris</name>
    <dbReference type="NCBI Taxonomy" id="692418"/>
    <lineage>
        <taxon>Bacteria</taxon>
        <taxon>Pseudomonadati</taxon>
        <taxon>Bacteroidota</taxon>
        <taxon>Cytophagia</taxon>
        <taxon>Cytophagales</taxon>
        <taxon>Reichenbachiellaceae</taxon>
        <taxon>Reichenbachiella</taxon>
    </lineage>
</organism>
<dbReference type="SUPFAM" id="SSF49764">
    <property type="entry name" value="HSP20-like chaperones"/>
    <property type="match status" value="1"/>
</dbReference>
<evidence type="ECO:0000313" key="6">
    <source>
        <dbReference type="Proteomes" id="UP000192472"/>
    </source>
</evidence>
<dbReference type="Proteomes" id="UP000192472">
    <property type="component" value="Unassembled WGS sequence"/>
</dbReference>
<name>A0A1W2GEQ6_REIFA</name>
<dbReference type="InterPro" id="IPR008978">
    <property type="entry name" value="HSP20-like_chaperone"/>
</dbReference>
<dbReference type="InterPro" id="IPR007052">
    <property type="entry name" value="CS_dom"/>
</dbReference>
<feature type="domain" description="SHSP" evidence="3">
    <location>
        <begin position="34"/>
        <end position="145"/>
    </location>
</feature>
<proteinExistence type="inferred from homology"/>
<dbReference type="EMBL" id="FWYF01000002">
    <property type="protein sequence ID" value="SMD35071.1"/>
    <property type="molecule type" value="Genomic_DNA"/>
</dbReference>
<evidence type="ECO:0000259" key="3">
    <source>
        <dbReference type="PROSITE" id="PS01031"/>
    </source>
</evidence>
<evidence type="ECO:0000259" key="4">
    <source>
        <dbReference type="PROSITE" id="PS51203"/>
    </source>
</evidence>
<dbReference type="PANTHER" id="PTHR11527">
    <property type="entry name" value="HEAT-SHOCK PROTEIN 20 FAMILY MEMBER"/>
    <property type="match status" value="1"/>
</dbReference>
<keyword evidence="6" id="KW-1185">Reference proteome</keyword>
<dbReference type="PROSITE" id="PS51203">
    <property type="entry name" value="CS"/>
    <property type="match status" value="1"/>
</dbReference>
<feature type="domain" description="CS" evidence="4">
    <location>
        <begin position="38"/>
        <end position="145"/>
    </location>
</feature>
<reference evidence="5 6" key="1">
    <citation type="submission" date="2017-04" db="EMBL/GenBank/DDBJ databases">
        <authorList>
            <person name="Afonso C.L."/>
            <person name="Miller P.J."/>
            <person name="Scott M.A."/>
            <person name="Spackman E."/>
            <person name="Goraichik I."/>
            <person name="Dimitrov K.M."/>
            <person name="Suarez D.L."/>
            <person name="Swayne D.E."/>
        </authorList>
    </citation>
    <scope>NUCLEOTIDE SEQUENCE [LARGE SCALE GENOMIC DNA]</scope>
    <source>
        <strain evidence="5 6">DSM 26133</strain>
    </source>
</reference>
<protein>
    <submittedName>
        <fullName evidence="5">HSP20 family protein</fullName>
    </submittedName>
</protein>
<dbReference type="STRING" id="692418.SAMN04488029_2326"/>
<dbReference type="CDD" id="cd06464">
    <property type="entry name" value="ACD_sHsps-like"/>
    <property type="match status" value="1"/>
</dbReference>
<dbReference type="Pfam" id="PF00011">
    <property type="entry name" value="HSP20"/>
    <property type="match status" value="1"/>
</dbReference>
<dbReference type="AlphaFoldDB" id="A0A1W2GEQ6"/>
<evidence type="ECO:0000256" key="2">
    <source>
        <dbReference type="RuleBase" id="RU003616"/>
    </source>
</evidence>
<comment type="similarity">
    <text evidence="1 2">Belongs to the small heat shock protein (HSP20) family.</text>
</comment>
<sequence>MSLIKYNPRTLRTFTTNNLFDDLFNDRFFNNDVTVGKSFTPQVDISETDKAFELSFAVPGIKKDEIKIDLNEGQLIVSGERKFEEKKEEKNFHSVETRYGSFSRSFHLPDNIDADKVEAKYEDGLLNITIPKDEKKIQKKTIAIK</sequence>
<dbReference type="RefSeq" id="WP_084372979.1">
    <property type="nucleotide sequence ID" value="NZ_FWYF01000002.1"/>
</dbReference>